<dbReference type="Pfam" id="PF12833">
    <property type="entry name" value="HTH_18"/>
    <property type="match status" value="1"/>
</dbReference>
<evidence type="ECO:0000256" key="3">
    <source>
        <dbReference type="ARBA" id="ARBA00023163"/>
    </source>
</evidence>
<protein>
    <submittedName>
        <fullName evidence="5">AraC family transcriptional regulator</fullName>
    </submittedName>
</protein>
<dbReference type="SMART" id="SM00342">
    <property type="entry name" value="HTH_ARAC"/>
    <property type="match status" value="1"/>
</dbReference>
<keyword evidence="3" id="KW-0804">Transcription</keyword>
<dbReference type="PROSITE" id="PS00041">
    <property type="entry name" value="HTH_ARAC_FAMILY_1"/>
    <property type="match status" value="1"/>
</dbReference>
<dbReference type="Gene3D" id="2.60.120.10">
    <property type="entry name" value="Jelly Rolls"/>
    <property type="match status" value="1"/>
</dbReference>
<evidence type="ECO:0000313" key="6">
    <source>
        <dbReference type="Proteomes" id="UP001260980"/>
    </source>
</evidence>
<proteinExistence type="predicted"/>
<dbReference type="PROSITE" id="PS01124">
    <property type="entry name" value="HTH_ARAC_FAMILY_2"/>
    <property type="match status" value="1"/>
</dbReference>
<dbReference type="EMBL" id="JAWCUD010000001">
    <property type="protein sequence ID" value="MDU0199689.1"/>
    <property type="molecule type" value="Genomic_DNA"/>
</dbReference>
<dbReference type="InterPro" id="IPR003313">
    <property type="entry name" value="AraC-bd"/>
</dbReference>
<comment type="caution">
    <text evidence="5">The sequence shown here is derived from an EMBL/GenBank/DDBJ whole genome shotgun (WGS) entry which is preliminary data.</text>
</comment>
<dbReference type="InterPro" id="IPR018060">
    <property type="entry name" value="HTH_AraC"/>
</dbReference>
<dbReference type="CDD" id="cd02208">
    <property type="entry name" value="cupin_RmlC-like"/>
    <property type="match status" value="1"/>
</dbReference>
<dbReference type="Pfam" id="PF02311">
    <property type="entry name" value="AraC_binding"/>
    <property type="match status" value="1"/>
</dbReference>
<sequence>MSPIFFKRPVLEGAIAFHRKAGESCYFPLHRHEAIMEILFIAEGAADYWIDGKHYEARAGDMVIFHPLVWHEERSRIQAPFSFYYAGVHSLQVEGLPANYLLEEDEQPVFSVSSNVERIKHLFQELCDEVNEGWSEALTSSGLLLELLLLEVHRTKHYATGKTARLSSQTAITKARRYIEERYHEPLTIKQIADHVYLSPSHLSHLFRDAYGESPIQFAIRQRIHAARRYLITTEFSVEQIARLVGYESVTAFQNLFKKTTGLAPATLRKKSLRPLHLQ</sequence>
<accession>A0ABU3R6I7</accession>
<dbReference type="InterPro" id="IPR018062">
    <property type="entry name" value="HTH_AraC-typ_CS"/>
</dbReference>
<evidence type="ECO:0000256" key="1">
    <source>
        <dbReference type="ARBA" id="ARBA00023015"/>
    </source>
</evidence>
<organism evidence="5 6">
    <name type="scientific">Paenibacillus violae</name>
    <dbReference type="NCBI Taxonomy" id="3077234"/>
    <lineage>
        <taxon>Bacteria</taxon>
        <taxon>Bacillati</taxon>
        <taxon>Bacillota</taxon>
        <taxon>Bacilli</taxon>
        <taxon>Bacillales</taxon>
        <taxon>Paenibacillaceae</taxon>
        <taxon>Paenibacillus</taxon>
    </lineage>
</organism>
<keyword evidence="6" id="KW-1185">Reference proteome</keyword>
<dbReference type="SUPFAM" id="SSF51215">
    <property type="entry name" value="Regulatory protein AraC"/>
    <property type="match status" value="1"/>
</dbReference>
<dbReference type="Gene3D" id="1.10.10.60">
    <property type="entry name" value="Homeodomain-like"/>
    <property type="match status" value="2"/>
</dbReference>
<feature type="domain" description="HTH araC/xylS-type" evidence="4">
    <location>
        <begin position="173"/>
        <end position="271"/>
    </location>
</feature>
<dbReference type="Proteomes" id="UP001260980">
    <property type="component" value="Unassembled WGS sequence"/>
</dbReference>
<name>A0ABU3R6I7_9BACL</name>
<evidence type="ECO:0000313" key="5">
    <source>
        <dbReference type="EMBL" id="MDU0199689.1"/>
    </source>
</evidence>
<dbReference type="PANTHER" id="PTHR43280">
    <property type="entry name" value="ARAC-FAMILY TRANSCRIPTIONAL REGULATOR"/>
    <property type="match status" value="1"/>
</dbReference>
<keyword evidence="2" id="KW-0238">DNA-binding</keyword>
<dbReference type="InterPro" id="IPR014710">
    <property type="entry name" value="RmlC-like_jellyroll"/>
</dbReference>
<dbReference type="InterPro" id="IPR009057">
    <property type="entry name" value="Homeodomain-like_sf"/>
</dbReference>
<keyword evidence="1" id="KW-0805">Transcription regulation</keyword>
<reference evidence="5 6" key="1">
    <citation type="submission" date="2023-10" db="EMBL/GenBank/DDBJ databases">
        <title>Paenibacillus strain PFR10 Genome sequencing and assembly.</title>
        <authorList>
            <person name="Kim I."/>
        </authorList>
    </citation>
    <scope>NUCLEOTIDE SEQUENCE [LARGE SCALE GENOMIC DNA]</scope>
    <source>
        <strain evidence="5 6">PFR10</strain>
    </source>
</reference>
<gene>
    <name evidence="5" type="ORF">RQP52_01240</name>
</gene>
<evidence type="ECO:0000259" key="4">
    <source>
        <dbReference type="PROSITE" id="PS01124"/>
    </source>
</evidence>
<dbReference type="InterPro" id="IPR037923">
    <property type="entry name" value="HTH-like"/>
</dbReference>
<dbReference type="PANTHER" id="PTHR43280:SF28">
    <property type="entry name" value="HTH-TYPE TRANSCRIPTIONAL ACTIVATOR RHAS"/>
    <property type="match status" value="1"/>
</dbReference>
<dbReference type="RefSeq" id="WP_315948966.1">
    <property type="nucleotide sequence ID" value="NZ_JAWCUD010000001.1"/>
</dbReference>
<dbReference type="SUPFAM" id="SSF46689">
    <property type="entry name" value="Homeodomain-like"/>
    <property type="match status" value="2"/>
</dbReference>
<evidence type="ECO:0000256" key="2">
    <source>
        <dbReference type="ARBA" id="ARBA00023125"/>
    </source>
</evidence>